<evidence type="ECO:0000313" key="2">
    <source>
        <dbReference type="Proteomes" id="UP000243924"/>
    </source>
</evidence>
<proteinExistence type="predicted"/>
<protein>
    <submittedName>
        <fullName evidence="1">Uncharacterized protein</fullName>
    </submittedName>
</protein>
<evidence type="ECO:0000313" key="1">
    <source>
        <dbReference type="EMBL" id="SDU31776.1"/>
    </source>
</evidence>
<dbReference type="Proteomes" id="UP000243924">
    <property type="component" value="Chromosome I"/>
</dbReference>
<keyword evidence="2" id="KW-1185">Reference proteome</keyword>
<dbReference type="STRING" id="1434072.SAMN05216210_3075"/>
<name>A0A1H2HJ09_9GAMM</name>
<accession>A0A1H2HJ09</accession>
<reference evidence="2" key="1">
    <citation type="submission" date="2016-10" db="EMBL/GenBank/DDBJ databases">
        <authorList>
            <person name="Varghese N."/>
            <person name="Submissions S."/>
        </authorList>
    </citation>
    <scope>NUCLEOTIDE SEQUENCE [LARGE SCALE GENOMIC DNA]</scope>
    <source>
        <strain evidence="2">CECT 8338</strain>
    </source>
</reference>
<gene>
    <name evidence="1" type="ORF">SAMN05216210_3075</name>
</gene>
<sequence length="125" mass="14186">MKHLLTEEELTGDPEFMVAVIEAGSASGVYPDSEVNLVYVPERVMERILGVAKAYQLKFPEHASRDPSVRWVYRSTQVEWVIDELEFLHSLLNDQLLNGYISKMLVLASTVLSRPHKLELAFEGP</sequence>
<dbReference type="EMBL" id="LT629787">
    <property type="protein sequence ID" value="SDU31776.1"/>
    <property type="molecule type" value="Genomic_DNA"/>
</dbReference>
<dbReference type="RefSeq" id="WP_092388617.1">
    <property type="nucleotide sequence ID" value="NZ_LT629787.1"/>
</dbReference>
<dbReference type="AlphaFoldDB" id="A0A1H2HJ09"/>
<organism evidence="1 2">
    <name type="scientific">Halopseudomonas salegens</name>
    <dbReference type="NCBI Taxonomy" id="1434072"/>
    <lineage>
        <taxon>Bacteria</taxon>
        <taxon>Pseudomonadati</taxon>
        <taxon>Pseudomonadota</taxon>
        <taxon>Gammaproteobacteria</taxon>
        <taxon>Pseudomonadales</taxon>
        <taxon>Pseudomonadaceae</taxon>
        <taxon>Halopseudomonas</taxon>
    </lineage>
</organism>